<dbReference type="GO" id="GO:0006571">
    <property type="term" value="P:tyrosine biosynthetic process"/>
    <property type="evidence" value="ECO:0007669"/>
    <property type="project" value="InterPro"/>
</dbReference>
<dbReference type="Gene3D" id="3.40.50.720">
    <property type="entry name" value="NAD(P)-binding Rossmann-like Domain"/>
    <property type="match status" value="1"/>
</dbReference>
<dbReference type="OrthoDB" id="9802008at2"/>
<proteinExistence type="inferred from homology"/>
<dbReference type="STRING" id="29563.SAMN02983006_02880"/>
<feature type="domain" description="Prephenate/arogenate dehydrogenase" evidence="5">
    <location>
        <begin position="5"/>
        <end position="314"/>
    </location>
</feature>
<keyword evidence="4" id="KW-0732">Signal</keyword>
<organism evidence="6 7">
    <name type="scientific">Halanaerobium salsuginis</name>
    <dbReference type="NCBI Taxonomy" id="29563"/>
    <lineage>
        <taxon>Bacteria</taxon>
        <taxon>Bacillati</taxon>
        <taxon>Bacillota</taxon>
        <taxon>Clostridia</taxon>
        <taxon>Halanaerobiales</taxon>
        <taxon>Halanaerobiaceae</taxon>
        <taxon>Halanaerobium</taxon>
    </lineage>
</organism>
<gene>
    <name evidence="6" type="ORF">SAMN02983006_02880</name>
</gene>
<keyword evidence="2" id="KW-0560">Oxidoreductase</keyword>
<dbReference type="Pfam" id="PF02153">
    <property type="entry name" value="PDH_N"/>
    <property type="match status" value="1"/>
</dbReference>
<dbReference type="FunFam" id="3.40.50.720:FF:000208">
    <property type="entry name" value="Prephenate dehydrogenase"/>
    <property type="match status" value="1"/>
</dbReference>
<evidence type="ECO:0000256" key="4">
    <source>
        <dbReference type="SAM" id="SignalP"/>
    </source>
</evidence>
<dbReference type="InterPro" id="IPR003099">
    <property type="entry name" value="Prephen_DH"/>
</dbReference>
<feature type="chain" id="PRO_5039670026" evidence="4">
    <location>
        <begin position="21"/>
        <end position="314"/>
    </location>
</feature>
<evidence type="ECO:0000256" key="3">
    <source>
        <dbReference type="ARBA" id="ARBA00029440"/>
    </source>
</evidence>
<accession>A0A1I4NDV6</accession>
<dbReference type="InterPro" id="IPR008927">
    <property type="entry name" value="6-PGluconate_DH-like_C_sf"/>
</dbReference>
<dbReference type="PANTHER" id="PTHR21363:SF0">
    <property type="entry name" value="PREPHENATE DEHYDROGENASE [NADP(+)]"/>
    <property type="match status" value="1"/>
</dbReference>
<dbReference type="Proteomes" id="UP000199006">
    <property type="component" value="Unassembled WGS sequence"/>
</dbReference>
<dbReference type="InterPro" id="IPR050812">
    <property type="entry name" value="Preph/Arog_dehydrog"/>
</dbReference>
<dbReference type="Pfam" id="PF20463">
    <property type="entry name" value="PDH_C"/>
    <property type="match status" value="1"/>
</dbReference>
<feature type="signal peptide" evidence="4">
    <location>
        <begin position="1"/>
        <end position="20"/>
    </location>
</feature>
<evidence type="ECO:0000259" key="5">
    <source>
        <dbReference type="PROSITE" id="PS51176"/>
    </source>
</evidence>
<dbReference type="InterPro" id="IPR046826">
    <property type="entry name" value="PDH_N"/>
</dbReference>
<dbReference type="PANTHER" id="PTHR21363">
    <property type="entry name" value="PREPHENATE DEHYDROGENASE"/>
    <property type="match status" value="1"/>
</dbReference>
<dbReference type="InterPro" id="IPR036291">
    <property type="entry name" value="NAD(P)-bd_dom_sf"/>
</dbReference>
<dbReference type="InterPro" id="IPR046825">
    <property type="entry name" value="PDH_C"/>
</dbReference>
<dbReference type="EMBL" id="FOTI01000078">
    <property type="protein sequence ID" value="SFM13497.1"/>
    <property type="molecule type" value="Genomic_DNA"/>
</dbReference>
<dbReference type="SUPFAM" id="SSF51735">
    <property type="entry name" value="NAD(P)-binding Rossmann-fold domains"/>
    <property type="match status" value="1"/>
</dbReference>
<reference evidence="6 7" key="1">
    <citation type="submission" date="2016-10" db="EMBL/GenBank/DDBJ databases">
        <authorList>
            <person name="de Groot N.N."/>
        </authorList>
    </citation>
    <scope>NUCLEOTIDE SEQUENCE [LARGE SCALE GENOMIC DNA]</scope>
    <source>
        <strain evidence="6 7">ATCC 51327</strain>
    </source>
</reference>
<dbReference type="SUPFAM" id="SSF48179">
    <property type="entry name" value="6-phosphogluconate dehydrogenase C-terminal domain-like"/>
    <property type="match status" value="1"/>
</dbReference>
<comment type="similarity">
    <text evidence="1">Belongs to the prephenate/arogenate dehydrogenase family.</text>
</comment>
<dbReference type="Gene3D" id="1.10.3660.10">
    <property type="entry name" value="6-phosphogluconate dehydrogenase C-terminal like domain"/>
    <property type="match status" value="1"/>
</dbReference>
<evidence type="ECO:0000313" key="6">
    <source>
        <dbReference type="EMBL" id="SFM13497.1"/>
    </source>
</evidence>
<dbReference type="GO" id="GO:0008977">
    <property type="term" value="F:prephenate dehydrogenase (NAD+) activity"/>
    <property type="evidence" value="ECO:0007669"/>
    <property type="project" value="InterPro"/>
</dbReference>
<evidence type="ECO:0000256" key="1">
    <source>
        <dbReference type="ARBA" id="ARBA00007964"/>
    </source>
</evidence>
<keyword evidence="7" id="KW-1185">Reference proteome</keyword>
<protein>
    <submittedName>
        <fullName evidence="6">Prephenate dehydrogenase</fullName>
    </submittedName>
</protein>
<evidence type="ECO:0000313" key="7">
    <source>
        <dbReference type="Proteomes" id="UP000199006"/>
    </source>
</evidence>
<dbReference type="AlphaFoldDB" id="A0A1I4NDV6"/>
<comment type="pathway">
    <text evidence="3">Amino-acid biosynthesis.</text>
</comment>
<evidence type="ECO:0000256" key="2">
    <source>
        <dbReference type="ARBA" id="ARBA00023002"/>
    </source>
</evidence>
<name>A0A1I4NDV6_9FIRM</name>
<dbReference type="GO" id="GO:0070403">
    <property type="term" value="F:NAD+ binding"/>
    <property type="evidence" value="ECO:0007669"/>
    <property type="project" value="InterPro"/>
</dbReference>
<dbReference type="GO" id="GO:0004665">
    <property type="term" value="F:prephenate dehydrogenase (NADP+) activity"/>
    <property type="evidence" value="ECO:0007669"/>
    <property type="project" value="InterPro"/>
</dbReference>
<sequence>MLNFKKIAVVGLGLIGASLAAALKEINPTLTIIGIDNKETTLKTALNRGFIDTGYLEISKEVLTAELIFIAVPVASIGSIIAEIEALGSADQLLVDLGSTKVEVMKQAAEILAASSRVFIGGHPMAGSDKSGIKAVNQDLFKNAAFILTPGAHLAEEDKSHSEQISPISKNDLSLSAEKLIINQLSQVEKDYLTDLKELIIELGARPYILRAVTHDQWTAYLSHFPHLLSASLVNLVPEANILELAGSGYQDMTRIAGSSPELWLDIIFSNRINLIELLTAYQKELADLKKLLVDSDQTQILEFLKTAAAKKQQ</sequence>
<dbReference type="PROSITE" id="PS51176">
    <property type="entry name" value="PDH_ADH"/>
    <property type="match status" value="1"/>
</dbReference>